<evidence type="ECO:0000313" key="2">
    <source>
        <dbReference type="Proteomes" id="UP000011676"/>
    </source>
</evidence>
<gene>
    <name evidence="1" type="ORF">SMU82_09733</name>
</gene>
<organism evidence="1 2">
    <name type="scientific">Streptococcus mutans SM6</name>
    <dbReference type="NCBI Taxonomy" id="857119"/>
    <lineage>
        <taxon>Bacteria</taxon>
        <taxon>Bacillati</taxon>
        <taxon>Bacillota</taxon>
        <taxon>Bacilli</taxon>
        <taxon>Lactobacillales</taxon>
        <taxon>Streptococcaceae</taxon>
        <taxon>Streptococcus</taxon>
    </lineage>
</organism>
<proteinExistence type="predicted"/>
<dbReference type="AlphaFoldDB" id="A0A829BGG0"/>
<name>A0A829BGG0_STRMG</name>
<dbReference type="Proteomes" id="UP000011676">
    <property type="component" value="Unassembled WGS sequence"/>
</dbReference>
<feature type="non-terminal residue" evidence="1">
    <location>
        <position position="40"/>
    </location>
</feature>
<sequence>MKSLLFKFNFYCSYILLQFGIGNKLDRIPNLFIRERVEDI</sequence>
<comment type="caution">
    <text evidence="1">The sequence shown here is derived from an EMBL/GenBank/DDBJ whole genome shotgun (WGS) entry which is preliminary data.</text>
</comment>
<reference evidence="1 2" key="1">
    <citation type="journal article" date="2013" name="Mol. Biol. Evol.">
        <title>Evolutionary and population genomics of the cavity causing bacteria Streptococcus mutans.</title>
        <authorList>
            <person name="Cornejo O.E."/>
            <person name="Lefebure T."/>
            <person name="Pavinski Bitar P.D."/>
            <person name="Lang P."/>
            <person name="Richards V.P."/>
            <person name="Eilertson K."/>
            <person name="Do T."/>
            <person name="Beighton D."/>
            <person name="Zeng L."/>
            <person name="Ahn S.J."/>
            <person name="Burne R.A."/>
            <person name="Siepel A."/>
            <person name="Bustamante C.D."/>
            <person name="Stanhope M.J."/>
        </authorList>
    </citation>
    <scope>NUCLEOTIDE SEQUENCE [LARGE SCALE GENOMIC DNA]</scope>
    <source>
        <strain evidence="1 2">SM6</strain>
    </source>
</reference>
<accession>A0A829BGG0</accession>
<protein>
    <submittedName>
        <fullName evidence="1">Uncharacterized protein</fullName>
    </submittedName>
</protein>
<evidence type="ECO:0000313" key="1">
    <source>
        <dbReference type="EMBL" id="EMC20651.1"/>
    </source>
</evidence>
<dbReference type="EMBL" id="AHSR01000089">
    <property type="protein sequence ID" value="EMC20651.1"/>
    <property type="molecule type" value="Genomic_DNA"/>
</dbReference>